<keyword evidence="3" id="KW-1185">Reference proteome</keyword>
<dbReference type="AlphaFoldDB" id="A0A8J2S051"/>
<reference evidence="2" key="1">
    <citation type="submission" date="2021-11" db="EMBL/GenBank/DDBJ databases">
        <authorList>
            <person name="Schell T."/>
        </authorList>
    </citation>
    <scope>NUCLEOTIDE SEQUENCE</scope>
    <source>
        <strain evidence="2">M5</strain>
    </source>
</reference>
<feature type="region of interest" description="Disordered" evidence="1">
    <location>
        <begin position="214"/>
        <end position="248"/>
    </location>
</feature>
<comment type="caution">
    <text evidence="2">The sequence shown here is derived from an EMBL/GenBank/DDBJ whole genome shotgun (WGS) entry which is preliminary data.</text>
</comment>
<proteinExistence type="predicted"/>
<feature type="region of interest" description="Disordered" evidence="1">
    <location>
        <begin position="456"/>
        <end position="476"/>
    </location>
</feature>
<name>A0A8J2S051_9CRUS</name>
<dbReference type="EMBL" id="CAKKLH010000299">
    <property type="protein sequence ID" value="CAH0110118.1"/>
    <property type="molecule type" value="Genomic_DNA"/>
</dbReference>
<feature type="compositionally biased region" description="Basic residues" evidence="1">
    <location>
        <begin position="221"/>
        <end position="238"/>
    </location>
</feature>
<evidence type="ECO:0000313" key="3">
    <source>
        <dbReference type="Proteomes" id="UP000789390"/>
    </source>
</evidence>
<evidence type="ECO:0000256" key="1">
    <source>
        <dbReference type="SAM" id="MobiDB-lite"/>
    </source>
</evidence>
<evidence type="ECO:0000313" key="2">
    <source>
        <dbReference type="EMBL" id="CAH0110118.1"/>
    </source>
</evidence>
<sequence length="635" mass="71270">MSYEQRPYQTNGAQNQSYQVGTFPPYSSAENFPQAQPCVTASSVFYSSVKERQLPLVLTGHAVQYSNRDYQYQPVAWNGDHHRAATEHAAYSVYEANQNYACWNEPCRKGNFVQYVPSVNTYTFSSVMPTTPDVSHPPFASLRHKHQVEEIDPTTLLSSHDEKLRANQVCHVCGRTFVYQLNFAKHMTAAGCCQPPCKKSRKEPEIDTIETFKNNTLPRASRAKKVSRSNSTKSRKRPIIPPSLNNRQPEFLPYSEVTSGFQETSPTTATPSNEEIEILQVTQPRPIHATVSSETASPTPYYAPQNVMFCHFCNLQLSTPNLYQRHCLAHALVIQLTRCLELSLPTFSQPNNETASGSSNSTSSVLNNWLTDQIRVNFNDQNWLRLSVMEVEQVLDNSNMDVDIRQRHGIQDDTEFQNVVDLLINQDLNLSPRNECSEVQRGPYFFPEESSLVSESSESPGSFTFAQGHQSPIESRSSIPDTLSIVSVNSDLLPTSPVYQASGNQMEAGCSTSMYPDTPFLDLNQSLESFNLLVTDLDTVEKQMASLLNTYESISSECGENFTQPELTFQNVFVDDSLDIFPVRNKTPPPESVECSFTPEVNLDVNLTSCKMAPLSGEVDLLTYRLDESDQSRPI</sequence>
<dbReference type="OrthoDB" id="6351905at2759"/>
<feature type="compositionally biased region" description="Polar residues" evidence="1">
    <location>
        <begin position="464"/>
        <end position="476"/>
    </location>
</feature>
<accession>A0A8J2S051</accession>
<organism evidence="2 3">
    <name type="scientific">Daphnia galeata</name>
    <dbReference type="NCBI Taxonomy" id="27404"/>
    <lineage>
        <taxon>Eukaryota</taxon>
        <taxon>Metazoa</taxon>
        <taxon>Ecdysozoa</taxon>
        <taxon>Arthropoda</taxon>
        <taxon>Crustacea</taxon>
        <taxon>Branchiopoda</taxon>
        <taxon>Diplostraca</taxon>
        <taxon>Cladocera</taxon>
        <taxon>Anomopoda</taxon>
        <taxon>Daphniidae</taxon>
        <taxon>Daphnia</taxon>
    </lineage>
</organism>
<dbReference type="Proteomes" id="UP000789390">
    <property type="component" value="Unassembled WGS sequence"/>
</dbReference>
<gene>
    <name evidence="2" type="ORF">DGAL_LOCUS13618</name>
</gene>
<protein>
    <submittedName>
        <fullName evidence="2">Uncharacterized protein</fullName>
    </submittedName>
</protein>